<dbReference type="KEGG" id="bgp:BGL_1c17800"/>
<evidence type="ECO:0000313" key="1">
    <source>
        <dbReference type="EMBL" id="AJK46289.1"/>
    </source>
</evidence>
<dbReference type="EMBL" id="CP002580">
    <property type="protein sequence ID" value="AJK46289.1"/>
    <property type="molecule type" value="Genomic_DNA"/>
</dbReference>
<dbReference type="AlphaFoldDB" id="A0A0B6RVX0"/>
<keyword evidence="2" id="KW-1185">Reference proteome</keyword>
<gene>
    <name evidence="1" type="ORF">BGL_1c17800</name>
</gene>
<protein>
    <submittedName>
        <fullName evidence="1">Uncharacterized protein</fullName>
    </submittedName>
</protein>
<evidence type="ECO:0000313" key="2">
    <source>
        <dbReference type="Proteomes" id="UP000031838"/>
    </source>
</evidence>
<proteinExistence type="predicted"/>
<organism evidence="1 2">
    <name type="scientific">Burkholderia plantarii</name>
    <dbReference type="NCBI Taxonomy" id="41899"/>
    <lineage>
        <taxon>Bacteria</taxon>
        <taxon>Pseudomonadati</taxon>
        <taxon>Pseudomonadota</taxon>
        <taxon>Betaproteobacteria</taxon>
        <taxon>Burkholderiales</taxon>
        <taxon>Burkholderiaceae</taxon>
        <taxon>Burkholderia</taxon>
    </lineage>
</organism>
<accession>A0A0B6RVX0</accession>
<dbReference type="Proteomes" id="UP000031838">
    <property type="component" value="Chromosome 1"/>
</dbReference>
<reference evidence="2" key="1">
    <citation type="submission" date="2011-03" db="EMBL/GenBank/DDBJ databases">
        <authorList>
            <person name="Voget S."/>
            <person name="Streit W.R."/>
            <person name="Jaeger K.E."/>
            <person name="Daniel R."/>
        </authorList>
    </citation>
    <scope>NUCLEOTIDE SEQUENCE [LARGE SCALE GENOMIC DNA]</scope>
    <source>
        <strain evidence="2">PG1</strain>
    </source>
</reference>
<sequence length="159" mass="16824">MCPESEARDLAGFFICGSSVHGGLDRPSVAVSFIRIGVPAACRNSTLGARAGRQLANAGCRQKLHIIPVIRAAMRGPFLLERPMASLDANDVSRDSVRVDAGPVCRRTASSGPECVCANGIDRAGRFADAATSEIHVVSDHFAEASADGVPLSERRHER</sequence>
<dbReference type="HOGENOM" id="CLU_1657500_0_0_4"/>
<reference evidence="1 2" key="2">
    <citation type="journal article" date="2016" name="Appl. Microbiol. Biotechnol.">
        <title>Mutations improving production and secretion of extracellular lipase by Burkholderia glumae PG1.</title>
        <authorList>
            <person name="Knapp A."/>
            <person name="Voget S."/>
            <person name="Gao R."/>
            <person name="Zaburannyi N."/>
            <person name="Krysciak D."/>
            <person name="Breuer M."/>
            <person name="Hauer B."/>
            <person name="Streit W.R."/>
            <person name="Muller R."/>
            <person name="Daniel R."/>
            <person name="Jaeger K.E."/>
        </authorList>
    </citation>
    <scope>NUCLEOTIDE SEQUENCE [LARGE SCALE GENOMIC DNA]</scope>
    <source>
        <strain evidence="1 2">PG1</strain>
    </source>
</reference>
<name>A0A0B6RVX0_BURPL</name>